<evidence type="ECO:0000313" key="2">
    <source>
        <dbReference type="EMBL" id="VDD62302.1"/>
    </source>
</evidence>
<dbReference type="Pfam" id="PF24758">
    <property type="entry name" value="LRR_At5g56370"/>
    <property type="match status" value="1"/>
</dbReference>
<dbReference type="AlphaFoldDB" id="A0A3P6H2G4"/>
<dbReference type="Pfam" id="PF00646">
    <property type="entry name" value="F-box"/>
    <property type="match status" value="1"/>
</dbReference>
<dbReference type="SMART" id="SM00579">
    <property type="entry name" value="FBD"/>
    <property type="match status" value="1"/>
</dbReference>
<dbReference type="Gene3D" id="3.80.10.10">
    <property type="entry name" value="Ribonuclease Inhibitor"/>
    <property type="match status" value="1"/>
</dbReference>
<dbReference type="InterPro" id="IPR001810">
    <property type="entry name" value="F-box_dom"/>
</dbReference>
<dbReference type="PANTHER" id="PTHR31293:SF16">
    <property type="entry name" value="RNI-LIKE SUPERFAMILY PROTEIN"/>
    <property type="match status" value="1"/>
</dbReference>
<dbReference type="EMBL" id="LR031880">
    <property type="protein sequence ID" value="VDD62302.1"/>
    <property type="molecule type" value="Genomic_DNA"/>
</dbReference>
<reference evidence="2" key="1">
    <citation type="submission" date="2018-11" db="EMBL/GenBank/DDBJ databases">
        <authorList>
            <consortium name="Genoscope - CEA"/>
            <person name="William W."/>
        </authorList>
    </citation>
    <scope>NUCLEOTIDE SEQUENCE</scope>
</reference>
<dbReference type="PANTHER" id="PTHR31293">
    <property type="entry name" value="RNI-LIKE SUPERFAMILY PROTEIN"/>
    <property type="match status" value="1"/>
</dbReference>
<dbReference type="InterPro" id="IPR053781">
    <property type="entry name" value="F-box_AtFBL13-like"/>
</dbReference>
<accession>A0A3P6H2G4</accession>
<protein>
    <recommendedName>
        <fullName evidence="1">FBD domain-containing protein</fullName>
    </recommendedName>
</protein>
<dbReference type="CDD" id="cd22160">
    <property type="entry name" value="F-box_AtFBL13-like"/>
    <property type="match status" value="1"/>
</dbReference>
<name>A0A3P6H2G4_BRAOL</name>
<proteinExistence type="predicted"/>
<dbReference type="InterPro" id="IPR036047">
    <property type="entry name" value="F-box-like_dom_sf"/>
</dbReference>
<dbReference type="SUPFAM" id="SSF81383">
    <property type="entry name" value="F-box domain"/>
    <property type="match status" value="1"/>
</dbReference>
<dbReference type="Gene3D" id="1.20.1280.50">
    <property type="match status" value="1"/>
</dbReference>
<sequence>MISSKKMDRISNLPEAIISHILSFLPTEESALTSVLSKKWRYLFAYRPNLDFDGSVIRFHPDTCEREKTQILRVFTYFVDRVLELQGNSTLNKFSLKCGHGVEPDCVTPWILNVLERGVSDLDLHVTLAGLCLPSKVFLSKSLERLRIESENVIGIDVEDVFLPKLKTLHINKVMLGKGGDFFEKVTSGCYVLEELVLIHVYSDFWNRSVSSKTLKRLILSCIDCDKNPHSVSFDTPNVVYLEYSDFVAGKYPKVKFDSLVEASVDLAMTSEQHEHASYEHSVGDVTDFLMGIRSVQTLFVSANTLEVLTFCCDHIPVFHNMFSLTIQTCKSGWESLPALVKKCPNLETLVFDVRTLIISLYCYLLTQTKLLIVSTMIQGLSHTFTVKCMDVDGCLCKFSGEVPTCLSSSPVKVLKILRFGDSGVEKETDLIKHFLETMPQLEQLMIYYDTLFDDSVIELSSELKSFPTKASPSCEIQVIFGDPSS</sequence>
<dbReference type="InterPro" id="IPR055411">
    <property type="entry name" value="LRR_FXL15/At3g58940/PEG3-like"/>
</dbReference>
<gene>
    <name evidence="2" type="ORF">BOLC6T37755H</name>
</gene>
<organism evidence="2">
    <name type="scientific">Brassica oleracea</name>
    <name type="common">Wild cabbage</name>
    <dbReference type="NCBI Taxonomy" id="3712"/>
    <lineage>
        <taxon>Eukaryota</taxon>
        <taxon>Viridiplantae</taxon>
        <taxon>Streptophyta</taxon>
        <taxon>Embryophyta</taxon>
        <taxon>Tracheophyta</taxon>
        <taxon>Spermatophyta</taxon>
        <taxon>Magnoliopsida</taxon>
        <taxon>eudicotyledons</taxon>
        <taxon>Gunneridae</taxon>
        <taxon>Pentapetalae</taxon>
        <taxon>rosids</taxon>
        <taxon>malvids</taxon>
        <taxon>Brassicales</taxon>
        <taxon>Brassicaceae</taxon>
        <taxon>Brassiceae</taxon>
        <taxon>Brassica</taxon>
    </lineage>
</organism>
<evidence type="ECO:0000259" key="1">
    <source>
        <dbReference type="SMART" id="SM00579"/>
    </source>
</evidence>
<dbReference type="InterPro" id="IPR032675">
    <property type="entry name" value="LRR_dom_sf"/>
</dbReference>
<dbReference type="InterPro" id="IPR006566">
    <property type="entry name" value="FBD"/>
</dbReference>
<feature type="domain" description="FBD" evidence="1">
    <location>
        <begin position="405"/>
        <end position="480"/>
    </location>
</feature>
<dbReference type="SUPFAM" id="SSF52058">
    <property type="entry name" value="L domain-like"/>
    <property type="match status" value="1"/>
</dbReference>
<dbReference type="InterPro" id="IPR055294">
    <property type="entry name" value="FBL60-like"/>
</dbReference>